<evidence type="ECO:0000256" key="4">
    <source>
        <dbReference type="ARBA" id="ARBA00022763"/>
    </source>
</evidence>
<comment type="catalytic activity">
    <reaction evidence="9">
        <text>L-lysyl-[histone] + acetyl-CoA = N(6)-acetyl-L-lysyl-[histone] + CoA + H(+)</text>
        <dbReference type="Rhea" id="RHEA:21992"/>
        <dbReference type="Rhea" id="RHEA-COMP:9845"/>
        <dbReference type="Rhea" id="RHEA-COMP:11338"/>
        <dbReference type="ChEBI" id="CHEBI:15378"/>
        <dbReference type="ChEBI" id="CHEBI:29969"/>
        <dbReference type="ChEBI" id="CHEBI:57287"/>
        <dbReference type="ChEBI" id="CHEBI:57288"/>
        <dbReference type="ChEBI" id="CHEBI:61930"/>
        <dbReference type="EC" id="2.3.1.48"/>
    </reaction>
    <physiologicalReaction direction="left-to-right" evidence="9">
        <dbReference type="Rhea" id="RHEA:21993"/>
    </physiologicalReaction>
</comment>
<comment type="caution">
    <text evidence="10">The sequence shown here is derived from an EMBL/GenBank/DDBJ whole genome shotgun (WGS) entry which is preliminary data.</text>
</comment>
<dbReference type="AlphaFoldDB" id="A0A0W0CUW1"/>
<evidence type="ECO:0000256" key="6">
    <source>
        <dbReference type="ARBA" id="ARBA00023015"/>
    </source>
</evidence>
<dbReference type="PANTHER" id="PTHR31571">
    <property type="entry name" value="ALTERED INHERITANCE OF MITOCHONDRIA PROTEIN 6"/>
    <property type="match status" value="1"/>
</dbReference>
<dbReference type="PIRSF" id="PIRSF027124">
    <property type="entry name" value="Histone_acetylase_Rtt109"/>
    <property type="match status" value="1"/>
</dbReference>
<proteinExistence type="predicted"/>
<dbReference type="EMBL" id="LLZZ01000136">
    <property type="protein sequence ID" value="KTB00703.1"/>
    <property type="molecule type" value="Genomic_DNA"/>
</dbReference>
<dbReference type="VEuPathDB" id="FungiDB:GVI51_D05775"/>
<evidence type="ECO:0000256" key="3">
    <source>
        <dbReference type="ARBA" id="ARBA00022679"/>
    </source>
</evidence>
<gene>
    <name evidence="10" type="ORF">AO440_000850</name>
</gene>
<dbReference type="VEuPathDB" id="FungiDB:GWK60_D05973"/>
<dbReference type="PROSITE" id="PS51728">
    <property type="entry name" value="RTT109_HAT"/>
    <property type="match status" value="1"/>
</dbReference>
<evidence type="ECO:0000256" key="2">
    <source>
        <dbReference type="ARBA" id="ARBA00013184"/>
    </source>
</evidence>
<dbReference type="VEuPathDB" id="FungiDB:CAGL0D05786g"/>
<keyword evidence="3 10" id="KW-0808">Transferase</keyword>
<comment type="subcellular location">
    <subcellularLocation>
        <location evidence="1">Nucleus</location>
    </subcellularLocation>
</comment>
<organism evidence="10 11">
    <name type="scientific">Candida glabrata</name>
    <name type="common">Yeast</name>
    <name type="synonym">Torulopsis glabrata</name>
    <dbReference type="NCBI Taxonomy" id="5478"/>
    <lineage>
        <taxon>Eukaryota</taxon>
        <taxon>Fungi</taxon>
        <taxon>Dikarya</taxon>
        <taxon>Ascomycota</taxon>
        <taxon>Saccharomycotina</taxon>
        <taxon>Saccharomycetes</taxon>
        <taxon>Saccharomycetales</taxon>
        <taxon>Saccharomycetaceae</taxon>
        <taxon>Nakaseomyces</taxon>
    </lineage>
</organism>
<dbReference type="InterPro" id="IPR016849">
    <property type="entry name" value="Rtt109"/>
</dbReference>
<dbReference type="Pfam" id="PF08214">
    <property type="entry name" value="HAT_KAT11"/>
    <property type="match status" value="1"/>
</dbReference>
<keyword evidence="7" id="KW-0804">Transcription</keyword>
<dbReference type="GO" id="GO:0005634">
    <property type="term" value="C:nucleus"/>
    <property type="evidence" value="ECO:0007669"/>
    <property type="project" value="UniProtKB-SubCell"/>
</dbReference>
<keyword evidence="5" id="KW-0007">Acetylation</keyword>
<dbReference type="PANTHER" id="PTHR31571:SF2">
    <property type="entry name" value="HISTONE ACETYLTRANSFERASE RTT109"/>
    <property type="match status" value="1"/>
</dbReference>
<dbReference type="VEuPathDB" id="FungiDB:GW608_D06017"/>
<reference evidence="10 11" key="1">
    <citation type="submission" date="2015-10" db="EMBL/GenBank/DDBJ databases">
        <title>Draft genomes sequences of Candida glabrata isolates 1A, 1B, 2A, 2B, 3A and 3B.</title>
        <authorList>
            <person name="Haavelsrud O.E."/>
            <person name="Gaustad P."/>
        </authorList>
    </citation>
    <scope>NUCLEOTIDE SEQUENCE [LARGE SCALE GENOMIC DNA]</scope>
    <source>
        <strain evidence="10">910700640</strain>
    </source>
</reference>
<evidence type="ECO:0000256" key="7">
    <source>
        <dbReference type="ARBA" id="ARBA00023163"/>
    </source>
</evidence>
<sequence>MLQAILKEVLPQDSSFEILHLQSPPSESAPLVNNTSKQNRATTIKTEHLFCLAYKGRIFYGLELYVYITCNHDNEVEKTERLVFVSKADTNGYCDIRVNIKLVTLQLIRYVLSINPDYYLHRVIPKERDYKKSGRTNLITKATNSRKALKILADRLQNHNLIEPEIFNAFYTKFHSGKELVTKIALFTRPADQYLFPNSSKNPNKHNLDGDGLLKWWASLLDNLLVSDFNLNKTKAKIRIPGEDKYRFRRYTNALKCGIWTHGDIFSDNDSDSVIKCIPMFPDDPKSRFMKQLFEENRIQTTSLDTFWTELQERQEFKLSVVVSVMGISGIYEIDTNYKPSTDVYRCRSKRQFHCIKNYITGEEYDTEEGALESYQNVNDYLSREGTSLLTVTGNADYSKFKQNRTTTSTPVVVNTLQVRRKK</sequence>
<dbReference type="Proteomes" id="UP000054886">
    <property type="component" value="Unassembled WGS sequence"/>
</dbReference>
<dbReference type="PhylomeDB" id="A0A0W0CUW1"/>
<dbReference type="GO" id="GO:0006355">
    <property type="term" value="P:regulation of DNA-templated transcription"/>
    <property type="evidence" value="ECO:0007669"/>
    <property type="project" value="InterPro"/>
</dbReference>
<evidence type="ECO:0000256" key="9">
    <source>
        <dbReference type="ARBA" id="ARBA00048940"/>
    </source>
</evidence>
<dbReference type="InterPro" id="IPR051236">
    <property type="entry name" value="HAT_RTT109-like"/>
</dbReference>
<dbReference type="OMA" id="FLEHLIV"/>
<keyword evidence="4" id="KW-0227">DNA damage</keyword>
<dbReference type="SMART" id="SM01250">
    <property type="entry name" value="KAT11"/>
    <property type="match status" value="1"/>
</dbReference>
<dbReference type="GO" id="GO:0006974">
    <property type="term" value="P:DNA damage response"/>
    <property type="evidence" value="ECO:0007669"/>
    <property type="project" value="UniProtKB-KW"/>
</dbReference>
<protein>
    <recommendedName>
        <fullName evidence="2">histone acetyltransferase</fullName>
        <ecNumber evidence="2">2.3.1.48</ecNumber>
    </recommendedName>
</protein>
<evidence type="ECO:0000313" key="11">
    <source>
        <dbReference type="Proteomes" id="UP000054886"/>
    </source>
</evidence>
<keyword evidence="6" id="KW-0805">Transcription regulation</keyword>
<evidence type="ECO:0000256" key="8">
    <source>
        <dbReference type="ARBA" id="ARBA00023242"/>
    </source>
</evidence>
<accession>A0A0W0CUW1</accession>
<dbReference type="VEuPathDB" id="FungiDB:B1J91_D05786g"/>
<evidence type="ECO:0000256" key="5">
    <source>
        <dbReference type="ARBA" id="ARBA00022990"/>
    </source>
</evidence>
<dbReference type="EC" id="2.3.1.48" evidence="2"/>
<evidence type="ECO:0000313" key="10">
    <source>
        <dbReference type="EMBL" id="KTB00703.1"/>
    </source>
</evidence>
<evidence type="ECO:0000256" key="1">
    <source>
        <dbReference type="ARBA" id="ARBA00004123"/>
    </source>
</evidence>
<dbReference type="InterPro" id="IPR013178">
    <property type="entry name" value="Histone_AcTrfase_Rtt109/CBP"/>
</dbReference>
<dbReference type="GO" id="GO:0032931">
    <property type="term" value="F:histone H3K56 acetyltransferase activity"/>
    <property type="evidence" value="ECO:0007669"/>
    <property type="project" value="TreeGrafter"/>
</dbReference>
<name>A0A0W0CUW1_CANGB</name>
<keyword evidence="8" id="KW-0539">Nucleus</keyword>